<protein>
    <submittedName>
        <fullName evidence="3">Conjugative transposon protein TraM</fullName>
    </submittedName>
</protein>
<organism evidence="3 4">
    <name type="scientific">Pedobacter puniceum</name>
    <dbReference type="NCBI Taxonomy" id="2666136"/>
    <lineage>
        <taxon>Bacteria</taxon>
        <taxon>Pseudomonadati</taxon>
        <taxon>Bacteroidota</taxon>
        <taxon>Sphingobacteriia</taxon>
        <taxon>Sphingobacteriales</taxon>
        <taxon>Sphingobacteriaceae</taxon>
        <taxon>Pedobacter</taxon>
    </lineage>
</organism>
<keyword evidence="1" id="KW-0472">Membrane</keyword>
<proteinExistence type="predicted"/>
<comment type="caution">
    <text evidence="3">The sequence shown here is derived from an EMBL/GenBank/DDBJ whole genome shotgun (WGS) entry which is preliminary data.</text>
</comment>
<dbReference type="InterPro" id="IPR055407">
    <property type="entry name" value="TraM_C"/>
</dbReference>
<keyword evidence="1" id="KW-0812">Transmembrane</keyword>
<feature type="transmembrane region" description="Helical" evidence="1">
    <location>
        <begin position="15"/>
        <end position="34"/>
    </location>
</feature>
<keyword evidence="4" id="KW-1185">Reference proteome</keyword>
<evidence type="ECO:0000313" key="3">
    <source>
        <dbReference type="EMBL" id="MRX46951.1"/>
    </source>
</evidence>
<dbReference type="RefSeq" id="WP_154287033.1">
    <property type="nucleotide sequence ID" value="NZ_WKJI01000002.1"/>
</dbReference>
<dbReference type="Proteomes" id="UP000462931">
    <property type="component" value="Unassembled WGS sequence"/>
</dbReference>
<evidence type="ECO:0000256" key="1">
    <source>
        <dbReference type="SAM" id="Phobius"/>
    </source>
</evidence>
<reference evidence="3 4" key="1">
    <citation type="submission" date="2019-11" db="EMBL/GenBank/DDBJ databases">
        <authorList>
            <person name="Cheng Q."/>
            <person name="Yang Z."/>
        </authorList>
    </citation>
    <scope>NUCLEOTIDE SEQUENCE [LARGE SCALE GENOMIC DNA]</scope>
    <source>
        <strain evidence="3 4">HX-22-1</strain>
    </source>
</reference>
<name>A0A7K0FMQ8_9SPHI</name>
<evidence type="ECO:0000313" key="4">
    <source>
        <dbReference type="Proteomes" id="UP000462931"/>
    </source>
</evidence>
<keyword evidence="1" id="KW-1133">Transmembrane helix</keyword>
<sequence>MKTKRLAGTPKQRRLYLIMPLLILPFLTMAFWALGGGKVKQAPIEEEIKGLKLELPAAKFDEHQKTDKFSVYEATASSLMSEEKDNPFNEFAGDSPEEEISNKLNKLNSLLQEEEMSHAYQSRIASPRPTSEVNKVEHMMSMLNQKQEDPEIEQLDGILEKIMDIQHPGRTKEKLENKQLSGSYAVRTKQDLSDDNNQANAIKAVIHQNQEIVSGAVIKLRLLDTVYINGIVIPQNHFIYGLAQINSERMLINIKSLRYKNSILPVSLSAFDLDGIEGLFVPGTISRDASKQGVDDAIQSMQIMTMDPSLSAQAAGAGVQAIKGLFSKKVKQIRVQIKAGYQLLLKDNNQRTI</sequence>
<accession>A0A7K0FMQ8</accession>
<evidence type="ECO:0000259" key="2">
    <source>
        <dbReference type="Pfam" id="PF12508"/>
    </source>
</evidence>
<dbReference type="EMBL" id="WKJI01000002">
    <property type="protein sequence ID" value="MRX46951.1"/>
    <property type="molecule type" value="Genomic_DNA"/>
</dbReference>
<gene>
    <name evidence="3" type="primary">traM</name>
    <name evidence="3" type="ORF">GJJ64_07125</name>
</gene>
<dbReference type="Pfam" id="PF12508">
    <property type="entry name" value="Transposon_TraM"/>
    <property type="match status" value="1"/>
</dbReference>
<dbReference type="AlphaFoldDB" id="A0A7K0FMQ8"/>
<feature type="domain" description="Conjugative transposon TraM C-terminal" evidence="2">
    <location>
        <begin position="202"/>
        <end position="346"/>
    </location>
</feature>